<feature type="compositionally biased region" description="Polar residues" evidence="1">
    <location>
        <begin position="287"/>
        <end position="297"/>
    </location>
</feature>
<feature type="region of interest" description="Disordered" evidence="1">
    <location>
        <begin position="284"/>
        <end position="312"/>
    </location>
</feature>
<evidence type="ECO:0000313" key="2">
    <source>
        <dbReference type="EMBL" id="GMF65355.1"/>
    </source>
</evidence>
<gene>
    <name evidence="2" type="ORF">Plil01_001803400</name>
</gene>
<evidence type="ECO:0000313" key="3">
    <source>
        <dbReference type="Proteomes" id="UP001165083"/>
    </source>
</evidence>
<feature type="compositionally biased region" description="Low complexity" evidence="1">
    <location>
        <begin position="150"/>
        <end position="159"/>
    </location>
</feature>
<feature type="region of interest" description="Disordered" evidence="1">
    <location>
        <begin position="15"/>
        <end position="75"/>
    </location>
</feature>
<protein>
    <submittedName>
        <fullName evidence="2">Unnamed protein product</fullName>
    </submittedName>
</protein>
<feature type="compositionally biased region" description="Polar residues" evidence="1">
    <location>
        <begin position="640"/>
        <end position="652"/>
    </location>
</feature>
<reference evidence="2" key="1">
    <citation type="submission" date="2023-04" db="EMBL/GenBank/DDBJ databases">
        <title>Phytophthora lilii NBRC 32176.</title>
        <authorList>
            <person name="Ichikawa N."/>
            <person name="Sato H."/>
            <person name="Tonouchi N."/>
        </authorList>
    </citation>
    <scope>NUCLEOTIDE SEQUENCE</scope>
    <source>
        <strain evidence="2">NBRC 32176</strain>
    </source>
</reference>
<dbReference type="Proteomes" id="UP001165083">
    <property type="component" value="Unassembled WGS sequence"/>
</dbReference>
<feature type="compositionally biased region" description="Pro residues" evidence="1">
    <location>
        <begin position="64"/>
        <end position="75"/>
    </location>
</feature>
<accession>A0A9W7DCS2</accession>
<organism evidence="2 3">
    <name type="scientific">Phytophthora lilii</name>
    <dbReference type="NCBI Taxonomy" id="2077276"/>
    <lineage>
        <taxon>Eukaryota</taxon>
        <taxon>Sar</taxon>
        <taxon>Stramenopiles</taxon>
        <taxon>Oomycota</taxon>
        <taxon>Peronosporomycetes</taxon>
        <taxon>Peronosporales</taxon>
        <taxon>Peronosporaceae</taxon>
        <taxon>Phytophthora</taxon>
    </lineage>
</organism>
<evidence type="ECO:0000256" key="1">
    <source>
        <dbReference type="SAM" id="MobiDB-lite"/>
    </source>
</evidence>
<feature type="compositionally biased region" description="Acidic residues" evidence="1">
    <location>
        <begin position="114"/>
        <end position="127"/>
    </location>
</feature>
<keyword evidence="3" id="KW-1185">Reference proteome</keyword>
<dbReference type="AlphaFoldDB" id="A0A9W7DCS2"/>
<feature type="region of interest" description="Disordered" evidence="1">
    <location>
        <begin position="87"/>
        <end position="161"/>
    </location>
</feature>
<name>A0A9W7DCS2_9STRA</name>
<dbReference type="OrthoDB" id="79524at2759"/>
<feature type="region of interest" description="Disordered" evidence="1">
    <location>
        <begin position="619"/>
        <end position="674"/>
    </location>
</feature>
<sequence length="708" mass="78029">MRAKEEDEELFRDLFAGDNDAELNDEADGRTAARPCFLPQKPVAKRTPATTSNPNPRKYLTPMKPSPPQPVLSPPFIPRLKLEELVNTRPDDNDDNESNNILRLVSRRSSELEQVTEEDEVCSDDEVSNAKDSLPTHDHGCINSSRFPRNNQKSNNNSNLEQETQRFLEKLDLRAVLHTPRPDLLNFYPCMTVIPSVNSSDCPHFKISGLPSKHSENCYAENSSVFEQNWVAPAKEKDDITGKDPPKATKTDGVASRLAHMESTYGIAPIVRKTRRETIDRLANPISGHSSTLQALSPKQRKKREAALTSRAPMSPISSAIAVSCRRGCALKKGKTKRRIGDRGGRSETPASQLVSLKYKPAKRPDPLIHKRRSTSSDQAIDGSNRRKGKTSVRSCTLAARKEALKKKLQCRPDVTKRGNDRKIGGATFLTQRDDEEGIELIEDFIARNRGAAQASLTFRSGKKTPLPQVVPAISTRNATTARSRPQPPQVRAGMAFACTSGITKSTLKGRGTHTSRDPVSLGNLTERKNVRYRSGGEHELTKFYQQPKRPQAWQQSSSTVANTFGYHGRPTNSGGAVNPLRKLKVHPAIPALVSRPPKISPSTATTVLMGPALLLSPTQSTDTKAASTRRTKKAVLAQKPSNSRSKRSTATFDAPTKVSAQRRRTSTSAVDHDSTFKKTVRGLFNRLSGGEIASRHTAVARRFTSRV</sequence>
<dbReference type="EMBL" id="BSXW01012462">
    <property type="protein sequence ID" value="GMF65355.1"/>
    <property type="molecule type" value="Genomic_DNA"/>
</dbReference>
<feature type="region of interest" description="Disordered" evidence="1">
    <location>
        <begin position="332"/>
        <end position="394"/>
    </location>
</feature>
<proteinExistence type="predicted"/>
<comment type="caution">
    <text evidence="2">The sequence shown here is derived from an EMBL/GenBank/DDBJ whole genome shotgun (WGS) entry which is preliminary data.</text>
</comment>